<comment type="caution">
    <text evidence="1">The sequence shown here is derived from an EMBL/GenBank/DDBJ whole genome shotgun (WGS) entry which is preliminary data.</text>
</comment>
<dbReference type="Proteomes" id="UP001056778">
    <property type="component" value="Chromosome 5"/>
</dbReference>
<reference evidence="1" key="1">
    <citation type="submission" date="2022-04" db="EMBL/GenBank/DDBJ databases">
        <title>Chromosome-scale genome assembly of Holotrichia oblita Faldermann.</title>
        <authorList>
            <person name="Rongchong L."/>
        </authorList>
    </citation>
    <scope>NUCLEOTIDE SEQUENCE</scope>
    <source>
        <strain evidence="1">81SQS9</strain>
    </source>
</reference>
<gene>
    <name evidence="1" type="ORF">MML48_5g00003274</name>
</gene>
<name>A0ACB9T5Y4_HOLOL</name>
<keyword evidence="2" id="KW-1185">Reference proteome</keyword>
<organism evidence="1 2">
    <name type="scientific">Holotrichia oblita</name>
    <name type="common">Chafer beetle</name>
    <dbReference type="NCBI Taxonomy" id="644536"/>
    <lineage>
        <taxon>Eukaryota</taxon>
        <taxon>Metazoa</taxon>
        <taxon>Ecdysozoa</taxon>
        <taxon>Arthropoda</taxon>
        <taxon>Hexapoda</taxon>
        <taxon>Insecta</taxon>
        <taxon>Pterygota</taxon>
        <taxon>Neoptera</taxon>
        <taxon>Endopterygota</taxon>
        <taxon>Coleoptera</taxon>
        <taxon>Polyphaga</taxon>
        <taxon>Scarabaeiformia</taxon>
        <taxon>Scarabaeidae</taxon>
        <taxon>Melolonthinae</taxon>
        <taxon>Holotrichia</taxon>
    </lineage>
</organism>
<proteinExistence type="predicted"/>
<protein>
    <submittedName>
        <fullName evidence="1">Armadillo segment polarity protein</fullName>
    </submittedName>
</protein>
<accession>A0ACB9T5Y4</accession>
<sequence>MVFGGIDPHSGYGAGRNTGKDIFRYLPDSNVWEYIGEMPAPRNHHNVAFLTGRVYVVGGSDPREDELRGKSMVVDTVWSFDPIKRNWFSEGSLKARRKNFGLVVSKHCMFAIGGQDKHGRTIASVEKYNPMVGVWEAQASMNHPRMGVACTKHNDKIWAAGGMSGSRRKPLTDCVECYDIERNQWTEINRLRFPRCFSSLFSMSDRLYLIGGAGKIKIKDKTTSSVKEIDIWNEDTREWEYKTEMAIPRHGHCVAYLGTQILIIGGVTTVYMRALSNTECYCTSRGTWVRGIACLPTTLSGHATVTLPPAVLMCDIPHKFTMSYMQTNQNRSISHGNYQGGPDLPMGSAKEQTLMWQQNSYMGDSGIHSGAATQVPSLSGKEDEEMELLDLDQGYLQGFTQEQVDEMNNQLNQTRSQRVRAAMFPETLEEGIEIPSTQFDSQQQTAVQRLAEPSQMLKHAVVNLINYQDDADLATRAIPELIKLLNDEDQVVVSQAAMMVHQLSKKEASRHAIMNSPQMVAALVRAISNSNDLETTKGAVGTLHKLSHHRQGLLAIFKSGGIPALVKLLSSPVESVLFYAITTLHNLLLHQDGSKMAVRLAGGLQKMVALLQRNNVKFLAIVTDCLQILAYGNQESKLIILASQGPIELVRIMRSYDYEKLLWTTSRVLKVLSVCSSNKPAIVEAGGMQALAMHLGNSSQRLVQNCLWTLRNLSDAATKVDGLEGLLQSLVQVLASSDVNVVTCAAGILSNLTCNNQRNKVTVCQVGGVDALVRTIVNAGDREEITEPAVCALRHLTSRHVESEMAQNAVRLNYGIQIIVKLLNPPSRWPLVKAVIGLIRNLALCPANHAPLREHGAIHHLVQLLMRAFQDTQRDILSPDQPYDNLYGQGPPSVHSSHGGRPYQQQGYDQIPIDMQGLEIGSHGGGNGSTYSAIDAMDVGSADPDINFDHIEQLPTPPQDNNQVAAWYDTDL</sequence>
<dbReference type="EMBL" id="CM043019">
    <property type="protein sequence ID" value="KAI4462222.1"/>
    <property type="molecule type" value="Genomic_DNA"/>
</dbReference>
<evidence type="ECO:0000313" key="1">
    <source>
        <dbReference type="EMBL" id="KAI4462222.1"/>
    </source>
</evidence>
<evidence type="ECO:0000313" key="2">
    <source>
        <dbReference type="Proteomes" id="UP001056778"/>
    </source>
</evidence>